<dbReference type="Proteomes" id="UP000053257">
    <property type="component" value="Unassembled WGS sequence"/>
</dbReference>
<organism evidence="1 2">
    <name type="scientific">Phlebiopsis gigantea (strain 11061_1 CR5-6)</name>
    <name type="common">White-rot fungus</name>
    <name type="synonym">Peniophora gigantea</name>
    <dbReference type="NCBI Taxonomy" id="745531"/>
    <lineage>
        <taxon>Eukaryota</taxon>
        <taxon>Fungi</taxon>
        <taxon>Dikarya</taxon>
        <taxon>Basidiomycota</taxon>
        <taxon>Agaricomycotina</taxon>
        <taxon>Agaricomycetes</taxon>
        <taxon>Polyporales</taxon>
        <taxon>Phanerochaetaceae</taxon>
        <taxon>Phlebiopsis</taxon>
    </lineage>
</organism>
<name>A0A0C3PIV8_PHLG1</name>
<evidence type="ECO:0000313" key="2">
    <source>
        <dbReference type="Proteomes" id="UP000053257"/>
    </source>
</evidence>
<proteinExistence type="predicted"/>
<dbReference type="Gene3D" id="3.80.10.10">
    <property type="entry name" value="Ribonuclease Inhibitor"/>
    <property type="match status" value="1"/>
</dbReference>
<dbReference type="InterPro" id="IPR032675">
    <property type="entry name" value="LRR_dom_sf"/>
</dbReference>
<gene>
    <name evidence="1" type="ORF">PHLGIDRAFT_480429</name>
</gene>
<dbReference type="AlphaFoldDB" id="A0A0C3PIV8"/>
<accession>A0A0C3PIV8</accession>
<protein>
    <recommendedName>
        <fullName evidence="3">F-box domain-containing protein</fullName>
    </recommendedName>
</protein>
<dbReference type="InterPro" id="IPR036047">
    <property type="entry name" value="F-box-like_dom_sf"/>
</dbReference>
<evidence type="ECO:0008006" key="3">
    <source>
        <dbReference type="Google" id="ProtNLM"/>
    </source>
</evidence>
<keyword evidence="2" id="KW-1185">Reference proteome</keyword>
<dbReference type="HOGENOM" id="CLU_792412_0_0_1"/>
<sequence>MTLSIASTSPLPLRTTPDLFLTAAIRGSQMIQAMATDAPGPHLPTELYRHIFLHVPSMRDLCSLSVVCHSMQGEAEFFIYRSVKSSRRSHTEYLCDLITSSPHRHMLVRSLQISNEDTELHLSEARNQEYWERIARLLHDLPRLEVLKISNDMSAPTGNKNAWVLSGCTFSLRHFDSDFVFDAHLLYFLRSQRALETLYWTECFSDDESAEALDRMNIVEPGYSTNLASSMSLLNTNSPRFALKCIPNATLSHIWICGPCAHEDDSWTSYIERFVRGGGAGSLRSLRMNMPYSKGTLVRVLNHLVKGSPELRSLGFIPFFNASDTELIDVLSQFKHLRSLVTWNVIGRDTSRAVAQAIPSLRLVACLHYSYSHEYVILPVNPLGTPKPLHDPDYSLWRDA</sequence>
<dbReference type="OrthoDB" id="3188866at2759"/>
<evidence type="ECO:0000313" key="1">
    <source>
        <dbReference type="EMBL" id="KIP05978.1"/>
    </source>
</evidence>
<dbReference type="EMBL" id="KN840529">
    <property type="protein sequence ID" value="KIP05978.1"/>
    <property type="molecule type" value="Genomic_DNA"/>
</dbReference>
<dbReference type="CDD" id="cd09917">
    <property type="entry name" value="F-box_SF"/>
    <property type="match status" value="1"/>
</dbReference>
<reference evidence="1 2" key="1">
    <citation type="journal article" date="2014" name="PLoS Genet.">
        <title>Analysis of the Phlebiopsis gigantea genome, transcriptome and secretome provides insight into its pioneer colonization strategies of wood.</title>
        <authorList>
            <person name="Hori C."/>
            <person name="Ishida T."/>
            <person name="Igarashi K."/>
            <person name="Samejima M."/>
            <person name="Suzuki H."/>
            <person name="Master E."/>
            <person name="Ferreira P."/>
            <person name="Ruiz-Duenas F.J."/>
            <person name="Held B."/>
            <person name="Canessa P."/>
            <person name="Larrondo L.F."/>
            <person name="Schmoll M."/>
            <person name="Druzhinina I.S."/>
            <person name="Kubicek C.P."/>
            <person name="Gaskell J.A."/>
            <person name="Kersten P."/>
            <person name="St John F."/>
            <person name="Glasner J."/>
            <person name="Sabat G."/>
            <person name="Splinter BonDurant S."/>
            <person name="Syed K."/>
            <person name="Yadav J."/>
            <person name="Mgbeahuruike A.C."/>
            <person name="Kovalchuk A."/>
            <person name="Asiegbu F.O."/>
            <person name="Lackner G."/>
            <person name="Hoffmeister D."/>
            <person name="Rencoret J."/>
            <person name="Gutierrez A."/>
            <person name="Sun H."/>
            <person name="Lindquist E."/>
            <person name="Barry K."/>
            <person name="Riley R."/>
            <person name="Grigoriev I.V."/>
            <person name="Henrissat B."/>
            <person name="Kues U."/>
            <person name="Berka R.M."/>
            <person name="Martinez A.T."/>
            <person name="Covert S.F."/>
            <person name="Blanchette R.A."/>
            <person name="Cullen D."/>
        </authorList>
    </citation>
    <scope>NUCLEOTIDE SEQUENCE [LARGE SCALE GENOMIC DNA]</scope>
    <source>
        <strain evidence="1 2">11061_1 CR5-6</strain>
    </source>
</reference>
<dbReference type="SUPFAM" id="SSF81383">
    <property type="entry name" value="F-box domain"/>
    <property type="match status" value="1"/>
</dbReference>